<comment type="caution">
    <text evidence="7">The sequence shown here is derived from an EMBL/GenBank/DDBJ whole genome shotgun (WGS) entry which is preliminary data.</text>
</comment>
<evidence type="ECO:0000313" key="7">
    <source>
        <dbReference type="EMBL" id="KRM95651.1"/>
    </source>
</evidence>
<dbReference type="InterPro" id="IPR013525">
    <property type="entry name" value="ABC2_TM"/>
</dbReference>
<dbReference type="Pfam" id="PF12698">
    <property type="entry name" value="ABC2_membrane_3"/>
    <property type="match status" value="2"/>
</dbReference>
<dbReference type="STRING" id="1423796.FC24_GL002078"/>
<dbReference type="GO" id="GO:0140359">
    <property type="term" value="F:ABC-type transporter activity"/>
    <property type="evidence" value="ECO:0007669"/>
    <property type="project" value="InterPro"/>
</dbReference>
<feature type="transmembrane region" description="Helical" evidence="5">
    <location>
        <begin position="813"/>
        <end position="833"/>
    </location>
</feature>
<dbReference type="GO" id="GO:0016020">
    <property type="term" value="C:membrane"/>
    <property type="evidence" value="ECO:0007669"/>
    <property type="project" value="UniProtKB-SubCell"/>
</dbReference>
<keyword evidence="4 5" id="KW-0472">Membrane</keyword>
<dbReference type="Gene3D" id="1.10.287.950">
    <property type="entry name" value="Methyl-accepting chemotaxis protein"/>
    <property type="match status" value="3"/>
</dbReference>
<name>A0A0R2D6Q9_9LACO</name>
<feature type="transmembrane region" description="Helical" evidence="5">
    <location>
        <begin position="882"/>
        <end position="905"/>
    </location>
</feature>
<evidence type="ECO:0000256" key="2">
    <source>
        <dbReference type="ARBA" id="ARBA00022692"/>
    </source>
</evidence>
<dbReference type="InterPro" id="IPR017501">
    <property type="entry name" value="Phage_infect_YhgE_C"/>
</dbReference>
<dbReference type="InterPro" id="IPR017500">
    <property type="entry name" value="Phage_infect_YhgE_N"/>
</dbReference>
<evidence type="ECO:0000256" key="1">
    <source>
        <dbReference type="ARBA" id="ARBA00004141"/>
    </source>
</evidence>
<gene>
    <name evidence="7" type="ORF">FC24_GL002078</name>
</gene>
<dbReference type="PATRIC" id="fig|1423796.3.peg.2107"/>
<dbReference type="SUPFAM" id="SSF58104">
    <property type="entry name" value="Methyl-accepting chemotaxis protein (MCP) signaling domain"/>
    <property type="match status" value="2"/>
</dbReference>
<dbReference type="InterPro" id="IPR036259">
    <property type="entry name" value="MFS_trans_sf"/>
</dbReference>
<proteinExistence type="predicted"/>
<dbReference type="Gene3D" id="3.40.1710.10">
    <property type="entry name" value="abc type-2 transporter like domain"/>
    <property type="match status" value="1"/>
</dbReference>
<keyword evidence="3 5" id="KW-1133">Transmembrane helix</keyword>
<dbReference type="RefSeq" id="WP_057874412.1">
    <property type="nucleotide sequence ID" value="NZ_AYYI01000065.1"/>
</dbReference>
<dbReference type="NCBIfam" id="TIGR03061">
    <property type="entry name" value="pip_yhgE_Nterm"/>
    <property type="match status" value="1"/>
</dbReference>
<feature type="transmembrane region" description="Helical" evidence="5">
    <location>
        <begin position="854"/>
        <end position="876"/>
    </location>
</feature>
<dbReference type="PANTHER" id="PTHR43077">
    <property type="entry name" value="TRANSPORT PERMEASE YVFS-RELATED"/>
    <property type="match status" value="1"/>
</dbReference>
<evidence type="ECO:0000256" key="3">
    <source>
        <dbReference type="ARBA" id="ARBA00022989"/>
    </source>
</evidence>
<feature type="domain" description="ABC-2 type transporter transmembrane" evidence="6">
    <location>
        <begin position="785"/>
        <end position="987"/>
    </location>
</feature>
<accession>A0A0R2D6Q9</accession>
<feature type="transmembrane region" description="Helical" evidence="5">
    <location>
        <begin position="16"/>
        <end position="36"/>
    </location>
</feature>
<dbReference type="NCBIfam" id="TIGR03062">
    <property type="entry name" value="pip_yhgE_Cterm"/>
    <property type="match status" value="1"/>
</dbReference>
<dbReference type="EMBL" id="AYYI01000065">
    <property type="protein sequence ID" value="KRM95651.1"/>
    <property type="molecule type" value="Genomic_DNA"/>
</dbReference>
<feature type="transmembrane region" description="Helical" evidence="5">
    <location>
        <begin position="967"/>
        <end position="989"/>
    </location>
</feature>
<dbReference type="SUPFAM" id="SSF103473">
    <property type="entry name" value="MFS general substrate transporter"/>
    <property type="match status" value="1"/>
</dbReference>
<feature type="domain" description="ABC-2 type transporter transmembrane" evidence="6">
    <location>
        <begin position="21"/>
        <end position="162"/>
    </location>
</feature>
<dbReference type="PANTHER" id="PTHR43077:SF5">
    <property type="entry name" value="PHAGE INFECTION PROTEIN"/>
    <property type="match status" value="1"/>
</dbReference>
<evidence type="ECO:0000256" key="4">
    <source>
        <dbReference type="ARBA" id="ARBA00023136"/>
    </source>
</evidence>
<protein>
    <submittedName>
        <fullName evidence="7">Autotransport protein</fullName>
    </submittedName>
</protein>
<organism evidence="7 8">
    <name type="scientific">Loigolactobacillus rennini DSM 20253</name>
    <dbReference type="NCBI Taxonomy" id="1423796"/>
    <lineage>
        <taxon>Bacteria</taxon>
        <taxon>Bacillati</taxon>
        <taxon>Bacillota</taxon>
        <taxon>Bacilli</taxon>
        <taxon>Lactobacillales</taxon>
        <taxon>Lactobacillaceae</taxon>
        <taxon>Loigolactobacillus</taxon>
    </lineage>
</organism>
<feature type="transmembrane region" description="Helical" evidence="5">
    <location>
        <begin position="912"/>
        <end position="931"/>
    </location>
</feature>
<reference evidence="7 8" key="1">
    <citation type="journal article" date="2015" name="Genome Announc.">
        <title>Expanding the biotechnology potential of lactobacilli through comparative genomics of 213 strains and associated genera.</title>
        <authorList>
            <person name="Sun Z."/>
            <person name="Harris H.M."/>
            <person name="McCann A."/>
            <person name="Guo C."/>
            <person name="Argimon S."/>
            <person name="Zhang W."/>
            <person name="Yang X."/>
            <person name="Jeffery I.B."/>
            <person name="Cooney J.C."/>
            <person name="Kagawa T.F."/>
            <person name="Liu W."/>
            <person name="Song Y."/>
            <person name="Salvetti E."/>
            <person name="Wrobel A."/>
            <person name="Rasinkangas P."/>
            <person name="Parkhill J."/>
            <person name="Rea M.C."/>
            <person name="O'Sullivan O."/>
            <person name="Ritari J."/>
            <person name="Douillard F.P."/>
            <person name="Paul Ross R."/>
            <person name="Yang R."/>
            <person name="Briner A.E."/>
            <person name="Felis G.E."/>
            <person name="de Vos W.M."/>
            <person name="Barrangou R."/>
            <person name="Klaenhammer T.R."/>
            <person name="Caufield P.W."/>
            <person name="Cui Y."/>
            <person name="Zhang H."/>
            <person name="O'Toole P.W."/>
        </authorList>
    </citation>
    <scope>NUCLEOTIDE SEQUENCE [LARGE SCALE GENOMIC DNA]</scope>
    <source>
        <strain evidence="7 8">DSM 20253</strain>
    </source>
</reference>
<keyword evidence="8" id="KW-1185">Reference proteome</keyword>
<dbReference type="NCBIfam" id="TIGR03057">
    <property type="entry name" value="xxxLxxG_by_4"/>
    <property type="match status" value="11"/>
</dbReference>
<dbReference type="Proteomes" id="UP000051638">
    <property type="component" value="Unassembled WGS sequence"/>
</dbReference>
<keyword evidence="2 5" id="KW-0812">Transmembrane</keyword>
<evidence type="ECO:0000313" key="8">
    <source>
        <dbReference type="Proteomes" id="UP000051638"/>
    </source>
</evidence>
<dbReference type="AlphaFoldDB" id="A0A0R2D6Q9"/>
<dbReference type="InterPro" id="IPR051328">
    <property type="entry name" value="T7SS_ABC-Transporter"/>
</dbReference>
<sequence length="1014" mass="105973">MKMVKNEWRFIRHNRLILLSVIVMTIIPLLYSVFFLKSVWDPYGDTQNLPVAVVNQDKPVDYNGETLNVGKETVNNLKNNDQLGWRFVSEKQAKRGLSNQKYYTVITLPKDFSKNATTVLDKKPKKMQLSYKTNGSLNYIGEVISQMGASTLDKQIRAAVTNAYASAIFDQLHVVGKGMKTASSGATQLDKGIVTLNDGLGQYTVAVSQVNDGVQTLKTSVKPLAGGVSQLATGGNQLVSGVNTYTGGVSQLAAGIATLNQSVGPLASGVNQLANGGNQLVAKSGELNSGAQQVAGGLGTLQSNVGPLANGVNKLATGSKQLQSGVSAYTSGTKSARAGSSQLADGLDEMNKSVTTMPAQVDELNNGLKQLDTGSQAVADGILKVNQGVSSQDSQLTELNKGLGQMKDGLTELNKQVNSDEVSQAISKLQEQVAGLDGATTAATTSLTKIKENTQTTATAAGSLKEQISASDLETAQKAKLLAEVQKIGTAQASNGTELQNVQTALAPLKEINVDQLKALSAKIQSLQGAINKLYAGYVTGANGQTSLYNGGLAAINGLRSVQENTAKDSDLYRGATDVSNGIASASTGVNTLSQKLPDLTGGLGQLVTGANQLDSGLGELTANSGALNSGAATLSGGIGTMNGQIPTLTNGVNQLSTGSKQLASGVQQYTGGTGQVANGLNQMNSQVPTLVSGVGQLYTGSQTLNANSGALNDGAGQLANGLNQMNSQVPTLTSGVSQLADGTSQLDAKSEDLTDGGGKLSKGSGTLANALGDGSKKVNGIHTTDKTANMFAKPTKLKHHKYSYVSNYGHALAPYVLSVALYVGALVFNFAYPIRKISTRGQSATAWFFSKASVGGVVAIMMAVIEASLMMLFGLNVDHVGSFYLIAIIFALASMFIVMMLSMAFDNPGRFVAMVLLMLQLGGSGGTFPMEVTNSFYNVIHAYLPMTYSILGFRQAITSGLGSGQIWSSFFTLAGVVVVSLLLLWWVMKILQQIHLNGVSQLDDNQKLQDLEQ</sequence>
<comment type="subcellular location">
    <subcellularLocation>
        <location evidence="1">Membrane</location>
        <topology evidence="1">Multi-pass membrane protein</topology>
    </subcellularLocation>
</comment>
<evidence type="ECO:0000256" key="5">
    <source>
        <dbReference type="SAM" id="Phobius"/>
    </source>
</evidence>
<evidence type="ECO:0000259" key="6">
    <source>
        <dbReference type="Pfam" id="PF12698"/>
    </source>
</evidence>
<dbReference type="InterPro" id="IPR023908">
    <property type="entry name" value="xxxLxxG_rpt"/>
</dbReference>